<name>M0QK71_9ACTN</name>
<evidence type="ECO:0000313" key="2">
    <source>
        <dbReference type="Proteomes" id="UP000011666"/>
    </source>
</evidence>
<evidence type="ECO:0000313" key="1">
    <source>
        <dbReference type="EMBL" id="GAC68686.1"/>
    </source>
</evidence>
<dbReference type="AlphaFoldDB" id="M0QK71"/>
<dbReference type="eggNOG" id="ENOG5032V0H">
    <property type="taxonomic scope" value="Bacteria"/>
</dbReference>
<dbReference type="Proteomes" id="UP000011666">
    <property type="component" value="Unassembled WGS sequence"/>
</dbReference>
<comment type="caution">
    <text evidence="1">The sequence shown here is derived from an EMBL/GenBank/DDBJ whole genome shotgun (WGS) entry which is preliminary data.</text>
</comment>
<proteinExistence type="predicted"/>
<protein>
    <submittedName>
        <fullName evidence="1">Uncharacterized protein</fullName>
    </submittedName>
</protein>
<dbReference type="EMBL" id="BANX01000017">
    <property type="protein sequence ID" value="GAC68686.1"/>
    <property type="molecule type" value="Genomic_DNA"/>
</dbReference>
<dbReference type="RefSeq" id="WP_007621031.1">
    <property type="nucleotide sequence ID" value="NZ_BANX01000017.1"/>
</dbReference>
<gene>
    <name evidence="1" type="ORF">GS4_17_00720</name>
</gene>
<keyword evidence="2" id="KW-1185">Reference proteome</keyword>
<dbReference type="OrthoDB" id="3825591at2"/>
<reference evidence="1 2" key="1">
    <citation type="submission" date="2013-01" db="EMBL/GenBank/DDBJ databases">
        <title>Whole genome shotgun sequence of Gordonia soli NBRC 108243.</title>
        <authorList>
            <person name="Isaki-Nakamura S."/>
            <person name="Hosoyama A."/>
            <person name="Tsuchikane K."/>
            <person name="Ando Y."/>
            <person name="Baba S."/>
            <person name="Ohji S."/>
            <person name="Hamada M."/>
            <person name="Tamura T."/>
            <person name="Yamazoe A."/>
            <person name="Yamazaki S."/>
            <person name="Fujita N."/>
        </authorList>
    </citation>
    <scope>NUCLEOTIDE SEQUENCE [LARGE SCALE GENOMIC DNA]</scope>
    <source>
        <strain evidence="1 2">NBRC 108243</strain>
    </source>
</reference>
<dbReference type="STRING" id="1223545.GS4_17_00720"/>
<sequence>MAKVSDSQIVSILDNAVAGINPVLDALSERDPLGLKGHTFRDKSDDENDSTVEHGVHLLSDAINVTDWPGTKGWSERSTADRADWWVTRIGTVNTAAVAYPGLFGAWAKRLPITSVLGFANQAMVLIAVAREYGVTDRARQVELLASVLCDRNLTADDVGATADVTLADDPKDRKKSLIRAVWDTAQTLRGLSDEFDRRPQPAAPFRLLSYIPVVGAPVTYVGERLALSKAAKEGRRWISAHPDAVSASTDD</sequence>
<accession>M0QK71</accession>
<organism evidence="1 2">
    <name type="scientific">Gordonia soli NBRC 108243</name>
    <dbReference type="NCBI Taxonomy" id="1223545"/>
    <lineage>
        <taxon>Bacteria</taxon>
        <taxon>Bacillati</taxon>
        <taxon>Actinomycetota</taxon>
        <taxon>Actinomycetes</taxon>
        <taxon>Mycobacteriales</taxon>
        <taxon>Gordoniaceae</taxon>
        <taxon>Gordonia</taxon>
    </lineage>
</organism>